<feature type="non-terminal residue" evidence="2">
    <location>
        <position position="296"/>
    </location>
</feature>
<proteinExistence type="predicted"/>
<reference evidence="3" key="1">
    <citation type="journal article" date="2010" name="Nat. Biotechnol.">
        <title>Draft genome sequence of the oilseed species Ricinus communis.</title>
        <authorList>
            <person name="Chan A.P."/>
            <person name="Crabtree J."/>
            <person name="Zhao Q."/>
            <person name="Lorenzi H."/>
            <person name="Orvis J."/>
            <person name="Puiu D."/>
            <person name="Melake-Berhan A."/>
            <person name="Jones K.M."/>
            <person name="Redman J."/>
            <person name="Chen G."/>
            <person name="Cahoon E.B."/>
            <person name="Gedil M."/>
            <person name="Stanke M."/>
            <person name="Haas B.J."/>
            <person name="Wortman J.R."/>
            <person name="Fraser-Liggett C.M."/>
            <person name="Ravel J."/>
            <person name="Rabinowicz P.D."/>
        </authorList>
    </citation>
    <scope>NUCLEOTIDE SEQUENCE [LARGE SCALE GENOMIC DNA]</scope>
    <source>
        <strain evidence="3">cv. Hale</strain>
    </source>
</reference>
<dbReference type="EMBL" id="EQ979409">
    <property type="protein sequence ID" value="EEF25562.1"/>
    <property type="molecule type" value="Genomic_DNA"/>
</dbReference>
<dbReference type="SUPFAM" id="SSF56112">
    <property type="entry name" value="Protein kinase-like (PK-like)"/>
    <property type="match status" value="1"/>
</dbReference>
<gene>
    <name evidence="2" type="ORF">RCOM_1952690</name>
</gene>
<evidence type="ECO:0000313" key="3">
    <source>
        <dbReference type="Proteomes" id="UP000008311"/>
    </source>
</evidence>
<evidence type="ECO:0000259" key="1">
    <source>
        <dbReference type="Pfam" id="PF01636"/>
    </source>
</evidence>
<keyword evidence="3" id="KW-1185">Reference proteome</keyword>
<dbReference type="PANTHER" id="PTHR21310:SF40">
    <property type="entry name" value="AMINOGLYCOSIDE PHOSPHOTRANSFERASE DOMAIN-CONTAINING PROTEIN-RELATED"/>
    <property type="match status" value="1"/>
</dbReference>
<dbReference type="AlphaFoldDB" id="B9TF02"/>
<dbReference type="Gene3D" id="3.90.1200.10">
    <property type="match status" value="1"/>
</dbReference>
<dbReference type="STRING" id="3988.B9TF02"/>
<sequence>MSSNVSTNRTGVDWTKISAWMNSIGLPPADIQAIEPLSGGTQNLMFRFQRAGRSYVLRRPPLHKRAKSDDAMRREIRLLQALADQPVPHPRLVAANADVELIGAVFYVMEAIDGFNALNGMPDLHRGSAAIRHQMGLAMVDGLAALGAVDAHAVGLGDLGNPANFLQRQPQRWLDELESYCGLSGYPRSELPDVGPIAAWLTQKMPSQSTPGLMHGDFHIANVMFSNTGPELAAIVDWEMCTLGDPLLDLGWMLATWPALPPNKIVPDDGFPTKRELIERYASRSSRSLEDICWYE</sequence>
<dbReference type="InParanoid" id="B9TF02"/>
<dbReference type="Proteomes" id="UP000008311">
    <property type="component" value="Unassembled WGS sequence"/>
</dbReference>
<dbReference type="InterPro" id="IPR011009">
    <property type="entry name" value="Kinase-like_dom_sf"/>
</dbReference>
<dbReference type="Gene3D" id="3.30.200.20">
    <property type="entry name" value="Phosphorylase Kinase, domain 1"/>
    <property type="match status" value="1"/>
</dbReference>
<dbReference type="InterPro" id="IPR051678">
    <property type="entry name" value="AGP_Transferase"/>
</dbReference>
<protein>
    <submittedName>
        <fullName evidence="2">Phosphotransferase, putative</fullName>
    </submittedName>
</protein>
<dbReference type="CDD" id="cd05154">
    <property type="entry name" value="ACAD10_11_N-like"/>
    <property type="match status" value="1"/>
</dbReference>
<dbReference type="InterPro" id="IPR041726">
    <property type="entry name" value="ACAD10_11_N"/>
</dbReference>
<name>B9TF02_RICCO</name>
<organism evidence="2 3">
    <name type="scientific">Ricinus communis</name>
    <name type="common">Castor bean</name>
    <dbReference type="NCBI Taxonomy" id="3988"/>
    <lineage>
        <taxon>Eukaryota</taxon>
        <taxon>Viridiplantae</taxon>
        <taxon>Streptophyta</taxon>
        <taxon>Embryophyta</taxon>
        <taxon>Tracheophyta</taxon>
        <taxon>Spermatophyta</taxon>
        <taxon>Magnoliopsida</taxon>
        <taxon>eudicotyledons</taxon>
        <taxon>Gunneridae</taxon>
        <taxon>Pentapetalae</taxon>
        <taxon>rosids</taxon>
        <taxon>fabids</taxon>
        <taxon>Malpighiales</taxon>
        <taxon>Euphorbiaceae</taxon>
        <taxon>Acalyphoideae</taxon>
        <taxon>Acalypheae</taxon>
        <taxon>Ricinus</taxon>
    </lineage>
</organism>
<feature type="domain" description="Aminoglycoside phosphotransferase" evidence="1">
    <location>
        <begin position="34"/>
        <end position="259"/>
    </location>
</feature>
<dbReference type="GO" id="GO:0016740">
    <property type="term" value="F:transferase activity"/>
    <property type="evidence" value="ECO:0007669"/>
    <property type="project" value="UniProtKB-KW"/>
</dbReference>
<dbReference type="Pfam" id="PF01636">
    <property type="entry name" value="APH"/>
    <property type="match status" value="1"/>
</dbReference>
<dbReference type="InterPro" id="IPR002575">
    <property type="entry name" value="Aminoglycoside_PTrfase"/>
</dbReference>
<accession>B9TF02</accession>
<evidence type="ECO:0000313" key="2">
    <source>
        <dbReference type="EMBL" id="EEF25562.1"/>
    </source>
</evidence>
<dbReference type="PANTHER" id="PTHR21310">
    <property type="entry name" value="AMINOGLYCOSIDE PHOSPHOTRANSFERASE-RELATED-RELATED"/>
    <property type="match status" value="1"/>
</dbReference>